<protein>
    <submittedName>
        <fullName evidence="1">Uncharacterized protein</fullName>
    </submittedName>
</protein>
<dbReference type="Proteomes" id="UP001583186">
    <property type="component" value="Unassembled WGS sequence"/>
</dbReference>
<accession>A0ABR3Z9V1</accession>
<sequence>MEDLKLSACDMLLIMPPGILGNVHDLFESCHASATINPKAVEASQELLDAMYDHRCNQQRFYAARKELKESVAEAKSFDAEKAGLADALDFTLNSRTKYHDSVKFLLSVLGELQADTAALNSVLKKLQCFDNLPSTSYVVWYIGRQRAVYAAFKKLFEKIKRKLNSRRNKPYPGEEYGLRPFEDIMYGTDGQILMWNDIIEDWDLPEDIHPCREMPGSNWGKFFYEMTPGEFYSKEKRLKVEWLHPPPLKKLIESMQTTHFLANSATPGPEYNMKLAAATGLPYPLYDTDNLERTPYHSDLSALVNEPFIPPPEDISCPHELSSKVEELATGAAPVVQDVQEMEAFVYRLPQ</sequence>
<keyword evidence="2" id="KW-1185">Reference proteome</keyword>
<dbReference type="EMBL" id="JAWCUI010000023">
    <property type="protein sequence ID" value="KAL1896299.1"/>
    <property type="molecule type" value="Genomic_DNA"/>
</dbReference>
<comment type="caution">
    <text evidence="1">The sequence shown here is derived from an EMBL/GenBank/DDBJ whole genome shotgun (WGS) entry which is preliminary data.</text>
</comment>
<name>A0ABR3Z9V1_9PEZI</name>
<organism evidence="1 2">
    <name type="scientific">Sporothrix stenoceras</name>
    <dbReference type="NCBI Taxonomy" id="5173"/>
    <lineage>
        <taxon>Eukaryota</taxon>
        <taxon>Fungi</taxon>
        <taxon>Dikarya</taxon>
        <taxon>Ascomycota</taxon>
        <taxon>Pezizomycotina</taxon>
        <taxon>Sordariomycetes</taxon>
        <taxon>Sordariomycetidae</taxon>
        <taxon>Ophiostomatales</taxon>
        <taxon>Ophiostomataceae</taxon>
        <taxon>Sporothrix</taxon>
    </lineage>
</organism>
<evidence type="ECO:0000313" key="1">
    <source>
        <dbReference type="EMBL" id="KAL1896299.1"/>
    </source>
</evidence>
<evidence type="ECO:0000313" key="2">
    <source>
        <dbReference type="Proteomes" id="UP001583186"/>
    </source>
</evidence>
<proteinExistence type="predicted"/>
<dbReference type="Pfam" id="PF17043">
    <property type="entry name" value="MAT1-1-2"/>
    <property type="match status" value="1"/>
</dbReference>
<gene>
    <name evidence="1" type="ORF">Sste5346_004682</name>
</gene>
<dbReference type="InterPro" id="IPR031472">
    <property type="entry name" value="MAT1-1-2/MatA-2/Smr1"/>
</dbReference>
<reference evidence="1 2" key="1">
    <citation type="journal article" date="2024" name="IMA Fungus">
        <title>IMA Genome - F19 : A genome assembly and annotation guide to empower mycologists, including annotated draft genome sequences of Ceratocystis pirilliformis, Diaporthe australafricana, Fusarium ophioides, Paecilomyces lecythidis, and Sporothrix stenoceras.</title>
        <authorList>
            <person name="Aylward J."/>
            <person name="Wilson A.M."/>
            <person name="Visagie C.M."/>
            <person name="Spraker J."/>
            <person name="Barnes I."/>
            <person name="Buitendag C."/>
            <person name="Ceriani C."/>
            <person name="Del Mar Angel L."/>
            <person name="du Plessis D."/>
            <person name="Fuchs T."/>
            <person name="Gasser K."/>
            <person name="Kramer D."/>
            <person name="Li W."/>
            <person name="Munsamy K."/>
            <person name="Piso A."/>
            <person name="Price J.L."/>
            <person name="Sonnekus B."/>
            <person name="Thomas C."/>
            <person name="van der Nest A."/>
            <person name="van Dijk A."/>
            <person name="van Heerden A."/>
            <person name="van Vuuren N."/>
            <person name="Yilmaz N."/>
            <person name="Duong T.A."/>
            <person name="van der Merwe N.A."/>
            <person name="Wingfield M.J."/>
            <person name="Wingfield B.D."/>
        </authorList>
    </citation>
    <scope>NUCLEOTIDE SEQUENCE [LARGE SCALE GENOMIC DNA]</scope>
    <source>
        <strain evidence="1 2">CMW 5346</strain>
    </source>
</reference>